<reference evidence="3" key="1">
    <citation type="submission" date="2017-02" db="UniProtKB">
        <authorList>
            <consortium name="WormBaseParasite"/>
        </authorList>
    </citation>
    <scope>IDENTIFICATION</scope>
</reference>
<dbReference type="Proteomes" id="UP000046392">
    <property type="component" value="Unplaced"/>
</dbReference>
<protein>
    <submittedName>
        <fullName evidence="3">GRAM domain-containing protein</fullName>
    </submittedName>
</protein>
<keyword evidence="2" id="KW-1185">Reference proteome</keyword>
<evidence type="ECO:0000313" key="3">
    <source>
        <dbReference type="WBParaSite" id="SPAL_0001637300.1"/>
    </source>
</evidence>
<dbReference type="WBParaSite" id="SPAL_0001637300.1">
    <property type="protein sequence ID" value="SPAL_0001637300.1"/>
    <property type="gene ID" value="SPAL_0001637300"/>
</dbReference>
<dbReference type="AlphaFoldDB" id="A0A0N5CET6"/>
<feature type="region of interest" description="Disordered" evidence="1">
    <location>
        <begin position="234"/>
        <end position="256"/>
    </location>
</feature>
<evidence type="ECO:0000313" key="2">
    <source>
        <dbReference type="Proteomes" id="UP000046392"/>
    </source>
</evidence>
<sequence>MSLKKNSVSLQSNNSFEIIKNLASCTKENKNDVKSSLNVSEQCTYDDTYGDNIKLQKKILSRSMTYKALGRKNVSKNEDMEYFKSAFKNYCVQETDKIASRLKVKYSRNSQLIFNEWLSIFTSIFVSHIFLRYSKRLVTPIPTFIVSLSLLQLSLMKKKELIDKSLAHEEKSKIKDVDSFLGQVMNINDRKKVDIYYYGINKLTYMMNSCENFAEKIYFFIKKIKDSKKNNVKITNSEDDDNIENKDNDENEIDDNNDDDQFISILLDFSPNNVFEFSKELNIDDMTTIKNLLNPYLTSNDVKLLSKEFKKDTTTSIAVCISYINAVWKNGVSSSAGSHIFKSFGYSKTQDFFYFEGECKTFNGKDIEVVSIPLSIEGTNKQQFEFVMIRPLDGIRYANQLQKIGEICQRVNIELNIADSSKNTVLIPVIQFPSMDTLENINFIGEKTLFYSCTKSAAYKDIYDSTSLNGLYYFSSLSVNKNGIKSMNNTNDKNKNNEEINENSLKGKKYNIRMDIPFHYAIIDTTSNHTILIGSYFGNYVSNFQRIITKENLKKLNEDKLLRRMKRLKQEQKKKVKICCG</sequence>
<name>A0A0N5CET6_STREA</name>
<proteinExistence type="predicted"/>
<organism evidence="2 3">
    <name type="scientific">Strongyloides papillosus</name>
    <name type="common">Intestinal threadworm</name>
    <dbReference type="NCBI Taxonomy" id="174720"/>
    <lineage>
        <taxon>Eukaryota</taxon>
        <taxon>Metazoa</taxon>
        <taxon>Ecdysozoa</taxon>
        <taxon>Nematoda</taxon>
        <taxon>Chromadorea</taxon>
        <taxon>Rhabditida</taxon>
        <taxon>Tylenchina</taxon>
        <taxon>Panagrolaimomorpha</taxon>
        <taxon>Strongyloidoidea</taxon>
        <taxon>Strongyloididae</taxon>
        <taxon>Strongyloides</taxon>
    </lineage>
</organism>
<accession>A0A0N5CET6</accession>
<evidence type="ECO:0000256" key="1">
    <source>
        <dbReference type="SAM" id="MobiDB-lite"/>
    </source>
</evidence>